<reference evidence="1" key="1">
    <citation type="submission" date="2021-03" db="EMBL/GenBank/DDBJ databases">
        <authorList>
            <consortium name="DOE Joint Genome Institute"/>
            <person name="Ahrendt S."/>
            <person name="Looney B.P."/>
            <person name="Miyauchi S."/>
            <person name="Morin E."/>
            <person name="Drula E."/>
            <person name="Courty P.E."/>
            <person name="Chicoki N."/>
            <person name="Fauchery L."/>
            <person name="Kohler A."/>
            <person name="Kuo A."/>
            <person name="Labutti K."/>
            <person name="Pangilinan J."/>
            <person name="Lipzen A."/>
            <person name="Riley R."/>
            <person name="Andreopoulos W."/>
            <person name="He G."/>
            <person name="Johnson J."/>
            <person name="Barry K.W."/>
            <person name="Grigoriev I.V."/>
            <person name="Nagy L."/>
            <person name="Hibbett D."/>
            <person name="Henrissat B."/>
            <person name="Matheny P.B."/>
            <person name="Labbe J."/>
            <person name="Martin F."/>
        </authorList>
    </citation>
    <scope>NUCLEOTIDE SEQUENCE</scope>
    <source>
        <strain evidence="1">HHB10654</strain>
    </source>
</reference>
<name>A0ACB8TBS4_9AGAM</name>
<accession>A0ACB8TBS4</accession>
<protein>
    <submittedName>
        <fullName evidence="1">Uncharacterized protein</fullName>
    </submittedName>
</protein>
<sequence>MPQQCPPFKSTSILQRLFGGRIGHTWAYVGRTCKPAGRACEWEYCGSRSAWPPQLVFLTTTSLAGDSGCCIYHEWKEEHQHRHRKSSRTVVVMSAPRKIQQSPGIRLFRCLKSSSLTEYLKWWVIAGDRRQSIQLLPNRLLVNLLSSEFFPLLTMNTLPPELLLKIVHFTPDNSILQLRSVDRTFCALATSRAPVFRRLLAENTGRSLTALCGLLESELVRGCVKSLLLDLATEAHSGEPATIACREQVVTALSFGLPALNHISILFSPLPEDVDHHTPVTDPNWLSFSIQYNGLRALSMWPTTLALDTLGLINIIPVLHPAYTSATFVNFFRGVGVSRVDGSAFGVGLADLRCPLLQRLTFNHILFCPATAAEPFILAHAATLEFLLMIDCRILVDGVLQRTWAQVCDSITENCTSLRQPAAGIGGPGFENV</sequence>
<organism evidence="1 2">
    <name type="scientific">Artomyces pyxidatus</name>
    <dbReference type="NCBI Taxonomy" id="48021"/>
    <lineage>
        <taxon>Eukaryota</taxon>
        <taxon>Fungi</taxon>
        <taxon>Dikarya</taxon>
        <taxon>Basidiomycota</taxon>
        <taxon>Agaricomycotina</taxon>
        <taxon>Agaricomycetes</taxon>
        <taxon>Russulales</taxon>
        <taxon>Auriscalpiaceae</taxon>
        <taxon>Artomyces</taxon>
    </lineage>
</organism>
<comment type="caution">
    <text evidence="1">The sequence shown here is derived from an EMBL/GenBank/DDBJ whole genome shotgun (WGS) entry which is preliminary data.</text>
</comment>
<keyword evidence="2" id="KW-1185">Reference proteome</keyword>
<evidence type="ECO:0000313" key="1">
    <source>
        <dbReference type="EMBL" id="KAI0065770.1"/>
    </source>
</evidence>
<reference evidence="1" key="2">
    <citation type="journal article" date="2022" name="New Phytol.">
        <title>Evolutionary transition to the ectomycorrhizal habit in the genomes of a hyperdiverse lineage of mushroom-forming fungi.</title>
        <authorList>
            <person name="Looney B."/>
            <person name="Miyauchi S."/>
            <person name="Morin E."/>
            <person name="Drula E."/>
            <person name="Courty P.E."/>
            <person name="Kohler A."/>
            <person name="Kuo A."/>
            <person name="LaButti K."/>
            <person name="Pangilinan J."/>
            <person name="Lipzen A."/>
            <person name="Riley R."/>
            <person name="Andreopoulos W."/>
            <person name="He G."/>
            <person name="Johnson J."/>
            <person name="Nolan M."/>
            <person name="Tritt A."/>
            <person name="Barry K.W."/>
            <person name="Grigoriev I.V."/>
            <person name="Nagy L.G."/>
            <person name="Hibbett D."/>
            <person name="Henrissat B."/>
            <person name="Matheny P.B."/>
            <person name="Labbe J."/>
            <person name="Martin F.M."/>
        </authorList>
    </citation>
    <scope>NUCLEOTIDE SEQUENCE</scope>
    <source>
        <strain evidence="1">HHB10654</strain>
    </source>
</reference>
<dbReference type="Proteomes" id="UP000814140">
    <property type="component" value="Unassembled WGS sequence"/>
</dbReference>
<evidence type="ECO:0000313" key="2">
    <source>
        <dbReference type="Proteomes" id="UP000814140"/>
    </source>
</evidence>
<dbReference type="EMBL" id="MU277194">
    <property type="protein sequence ID" value="KAI0065770.1"/>
    <property type="molecule type" value="Genomic_DNA"/>
</dbReference>
<proteinExistence type="predicted"/>
<gene>
    <name evidence="1" type="ORF">BV25DRAFT_1593096</name>
</gene>